<organism evidence="3">
    <name type="scientific">uncultured Desulfobacterium sp</name>
    <dbReference type="NCBI Taxonomy" id="201089"/>
    <lineage>
        <taxon>Bacteria</taxon>
        <taxon>Pseudomonadati</taxon>
        <taxon>Thermodesulfobacteriota</taxon>
        <taxon>Desulfobacteria</taxon>
        <taxon>Desulfobacterales</taxon>
        <taxon>Desulfobacteriaceae</taxon>
        <taxon>Desulfobacterium</taxon>
        <taxon>environmental samples</taxon>
    </lineage>
</organism>
<evidence type="ECO:0000259" key="2">
    <source>
        <dbReference type="PROSITE" id="PS50110"/>
    </source>
</evidence>
<feature type="domain" description="Response regulatory" evidence="2">
    <location>
        <begin position="1"/>
        <end position="26"/>
    </location>
</feature>
<evidence type="ECO:0000256" key="1">
    <source>
        <dbReference type="PROSITE-ProRule" id="PRU00169"/>
    </source>
</evidence>
<dbReference type="InterPro" id="IPR001789">
    <property type="entry name" value="Sig_transdc_resp-reg_receiver"/>
</dbReference>
<gene>
    <name evidence="3" type="ORF">N47_J01430</name>
</gene>
<comment type="caution">
    <text evidence="1">Lacks conserved residue(s) required for the propagation of feature annotation.</text>
</comment>
<dbReference type="EMBL" id="FR695872">
    <property type="protein sequence ID" value="CBX29162.1"/>
    <property type="molecule type" value="Genomic_DNA"/>
</dbReference>
<dbReference type="GO" id="GO:0000160">
    <property type="term" value="P:phosphorelay signal transduction system"/>
    <property type="evidence" value="ECO:0007669"/>
    <property type="project" value="InterPro"/>
</dbReference>
<sequence>MRLGAFDFIMKPVTINDLIEKINQAYQRKLIEAEKIK</sequence>
<dbReference type="Gene3D" id="3.40.50.2300">
    <property type="match status" value="1"/>
</dbReference>
<dbReference type="InterPro" id="IPR011006">
    <property type="entry name" value="CheY-like_superfamily"/>
</dbReference>
<dbReference type="AlphaFoldDB" id="E1YF18"/>
<dbReference type="PROSITE" id="PS50110">
    <property type="entry name" value="RESPONSE_REGULATORY"/>
    <property type="match status" value="1"/>
</dbReference>
<proteinExistence type="predicted"/>
<evidence type="ECO:0000313" key="3">
    <source>
        <dbReference type="EMBL" id="CBX29162.1"/>
    </source>
</evidence>
<name>E1YF18_9BACT</name>
<protein>
    <recommendedName>
        <fullName evidence="2">Response regulatory domain-containing protein</fullName>
    </recommendedName>
</protein>
<dbReference type="SUPFAM" id="SSF52172">
    <property type="entry name" value="CheY-like"/>
    <property type="match status" value="1"/>
</dbReference>
<reference evidence="3" key="1">
    <citation type="journal article" date="2011" name="Environ. Microbiol.">
        <title>Genomic insights into the metabolic potential of the polycyclic aromatic hydrocarbon degrading sulfate-reducing Deltaproteobacterium N47.</title>
        <authorList>
            <person name="Bergmann F."/>
            <person name="Selesi D."/>
            <person name="Weinmaier T."/>
            <person name="Tischler P."/>
            <person name="Rattei T."/>
            <person name="Meckenstock R.U."/>
        </authorList>
    </citation>
    <scope>NUCLEOTIDE SEQUENCE</scope>
</reference>
<accession>E1YF18</accession>